<feature type="active site" description="Proton acceptor" evidence="6">
    <location>
        <position position="167"/>
    </location>
</feature>
<evidence type="ECO:0000313" key="17">
    <source>
        <dbReference type="Proteomes" id="UP000543252"/>
    </source>
</evidence>
<dbReference type="GO" id="GO:0006108">
    <property type="term" value="P:malate metabolic process"/>
    <property type="evidence" value="ECO:0007669"/>
    <property type="project" value="TreeGrafter"/>
</dbReference>
<dbReference type="SMART" id="SM01274">
    <property type="entry name" value="malic"/>
    <property type="match status" value="1"/>
</dbReference>
<feature type="binding site" evidence="8">
    <location>
        <position position="238"/>
    </location>
    <ligand>
        <name>a divalent metal cation</name>
        <dbReference type="ChEBI" id="CHEBI:60240"/>
    </ligand>
</feature>
<dbReference type="GO" id="GO:0016616">
    <property type="term" value="F:oxidoreductase activity, acting on the CH-OH group of donors, NAD or NADP as acceptor"/>
    <property type="evidence" value="ECO:0007669"/>
    <property type="project" value="InterPro"/>
</dbReference>
<feature type="binding site" evidence="8">
    <location>
        <position position="262"/>
    </location>
    <ligand>
        <name>a divalent metal cation</name>
        <dbReference type="ChEBI" id="CHEBI:60240"/>
    </ligand>
</feature>
<dbReference type="PRINTS" id="PR00072">
    <property type="entry name" value="MALOXRDTASE"/>
</dbReference>
<dbReference type="Proteomes" id="UP000533284">
    <property type="component" value="Unassembled WGS sequence"/>
</dbReference>
<dbReference type="Gene3D" id="3.40.50.10380">
    <property type="entry name" value="Malic enzyme, N-terminal domain"/>
    <property type="match status" value="1"/>
</dbReference>
<evidence type="ECO:0000256" key="7">
    <source>
        <dbReference type="PIRSR" id="PIRSR000106-2"/>
    </source>
</evidence>
<keyword evidence="3 8" id="KW-0479">Metal-binding</keyword>
<dbReference type="InterPro" id="IPR012301">
    <property type="entry name" value="Malic_N_dom"/>
</dbReference>
<comment type="similarity">
    <text evidence="2 9">Belongs to the malic enzymes family.</text>
</comment>
<evidence type="ECO:0000256" key="3">
    <source>
        <dbReference type="ARBA" id="ARBA00022723"/>
    </source>
</evidence>
<reference evidence="14 15" key="1">
    <citation type="submission" date="2019-12" db="EMBL/GenBank/DDBJ databases">
        <authorList>
            <consortium name="GenomeTrakr network: Whole genome sequencing for foodborne pathogen traceback"/>
        </authorList>
    </citation>
    <scope>NUCLEOTIDE SEQUENCE [LARGE SCALE GENOMIC DNA]</scope>
    <source>
        <strain evidence="12 16">PSU-1847</strain>
        <strain evidence="13 17">PSU-1859</strain>
        <strain evidence="14 15">PSU-2243</strain>
    </source>
</reference>
<evidence type="ECO:0000256" key="1">
    <source>
        <dbReference type="ARBA" id="ARBA00001936"/>
    </source>
</evidence>
<sequence>MSKYTHLSGVSLINNAPLNKGTAFSASERREFNLNGLIPDKIETLEEQVQRVKIQLDRFVTDEARHVFLRNLQDTNETLFYKFITTHLEETLPLIYTPTVGYACQHYSEIWRKPRGICIAWEDRDNIDALLRNVPSDNIRVIVVTDGERILGLGDLGIGGMGIPVGKLSLYSACGGIDPQMCLPVVLDVGTNNESLLDSPVYMGARHPRIPDSDYYPFLERFIVAVEKRWPGVLLQFEDFALKHATPLLKKYQDRLCCFNDDIQGTAAVTLGTLLSACRHKRQTLSSQTLLFVGAGSAGCGIADLIVSVMIAEGLNEQEARRRIYMVDKDGLLLKDNPSLTDFQSPFAWPAEQLGFSPENKGLDALIAEIKPSVLIGVSGVAGLFTEQAIRQMYAHCEKPIIFPLSNPTSRAEAVPADLLSWTEGNAIVATGSPFSPVEYNGVQRVISQCNNAYIFPGIGLGVLISGATRVTRNMFLASARALASFECKDTGLLPDIRHIHDISRMIAFAVAQSAIADNVAPPQTLPTLTEKLENTFWRPEYSDYHRISL</sequence>
<feature type="active site" description="Proton donor" evidence="6">
    <location>
        <position position="96"/>
    </location>
</feature>
<dbReference type="GO" id="GO:0046872">
    <property type="term" value="F:metal ion binding"/>
    <property type="evidence" value="ECO:0007669"/>
    <property type="project" value="UniProtKB-KW"/>
</dbReference>
<dbReference type="CDD" id="cd05312">
    <property type="entry name" value="NAD_bind_1_malic_enz"/>
    <property type="match status" value="1"/>
</dbReference>
<feature type="binding site" evidence="7">
    <location>
        <position position="149"/>
    </location>
    <ligand>
        <name>(S)-malate</name>
        <dbReference type="ChEBI" id="CHEBI:15589"/>
    </ligand>
</feature>
<dbReference type="SMART" id="SM00919">
    <property type="entry name" value="Malic_M"/>
    <property type="match status" value="1"/>
</dbReference>
<dbReference type="EC" id="1.1.1.38" evidence="14"/>
<accession>A0A3A6S730</accession>
<dbReference type="EMBL" id="AASFMQ010000050">
    <property type="protein sequence ID" value="EFB3617907.1"/>
    <property type="molecule type" value="Genomic_DNA"/>
</dbReference>
<evidence type="ECO:0000256" key="2">
    <source>
        <dbReference type="ARBA" id="ARBA00008785"/>
    </source>
</evidence>
<dbReference type="InterPro" id="IPR036291">
    <property type="entry name" value="NAD(P)-bd_dom_sf"/>
</dbReference>
<dbReference type="PANTHER" id="PTHR23406">
    <property type="entry name" value="MALIC ENZYME-RELATED"/>
    <property type="match status" value="1"/>
</dbReference>
<protein>
    <submittedName>
        <fullName evidence="12">NAD-dependent malic enzyme</fullName>
    </submittedName>
    <submittedName>
        <fullName evidence="14">Oxaloacetate-decarboxylating malate dehydrogenase</fullName>
        <ecNumber evidence="14">1.1.1.38</ecNumber>
    </submittedName>
</protein>
<evidence type="ECO:0000256" key="9">
    <source>
        <dbReference type="RuleBase" id="RU003427"/>
    </source>
</evidence>
<comment type="cofactor">
    <cofactor evidence="8">
        <name>Mg(2+)</name>
        <dbReference type="ChEBI" id="CHEBI:18420"/>
    </cofactor>
    <cofactor evidence="8">
        <name>Mn(2+)</name>
        <dbReference type="ChEBI" id="CHEBI:29035"/>
    </cofactor>
    <text evidence="8">Divalent metal cations. Prefers magnesium or manganese.</text>
</comment>
<dbReference type="FunFam" id="3.40.50.10380:FF:000001">
    <property type="entry name" value="NAD-dependent malic enzyme"/>
    <property type="match status" value="1"/>
</dbReference>
<dbReference type="Pfam" id="PF00390">
    <property type="entry name" value="malic"/>
    <property type="match status" value="1"/>
</dbReference>
<dbReference type="GO" id="GO:0004470">
    <property type="term" value="F:malic enzyme activity"/>
    <property type="evidence" value="ECO:0007669"/>
    <property type="project" value="InterPro"/>
</dbReference>
<evidence type="ECO:0000256" key="5">
    <source>
        <dbReference type="ARBA" id="ARBA00023027"/>
    </source>
</evidence>
<comment type="cofactor">
    <cofactor evidence="1">
        <name>Mn(2+)</name>
        <dbReference type="ChEBI" id="CHEBI:29035"/>
    </cofactor>
</comment>
<evidence type="ECO:0000256" key="4">
    <source>
        <dbReference type="ARBA" id="ARBA00023002"/>
    </source>
</evidence>
<dbReference type="EMBL" id="AASWIS010000071">
    <property type="protein sequence ID" value="EFH5895651.1"/>
    <property type="molecule type" value="Genomic_DNA"/>
</dbReference>
<evidence type="ECO:0000313" key="12">
    <source>
        <dbReference type="EMBL" id="EFB1700400.1"/>
    </source>
</evidence>
<name>A0A3A6S730_ECOLX</name>
<proteinExistence type="inferred from homology"/>
<gene>
    <name evidence="14" type="primary">maeA</name>
    <name evidence="12" type="ORF">FJQ40_23995</name>
    <name evidence="13" type="ORF">FPS11_23875</name>
    <name evidence="14" type="ORF">GOP25_26315</name>
</gene>
<dbReference type="PIRSF" id="PIRSF000106">
    <property type="entry name" value="ME"/>
    <property type="match status" value="1"/>
</dbReference>
<dbReference type="PROSITE" id="PS00331">
    <property type="entry name" value="MALIC_ENZYMES"/>
    <property type="match status" value="1"/>
</dbReference>
<organism evidence="14 15">
    <name type="scientific">Escherichia coli</name>
    <dbReference type="NCBI Taxonomy" id="562"/>
    <lineage>
        <taxon>Bacteria</taxon>
        <taxon>Pseudomonadati</taxon>
        <taxon>Pseudomonadota</taxon>
        <taxon>Gammaproteobacteria</taxon>
        <taxon>Enterobacterales</taxon>
        <taxon>Enterobacteriaceae</taxon>
        <taxon>Escherichia</taxon>
    </lineage>
</organism>
<dbReference type="GO" id="GO:0005829">
    <property type="term" value="C:cytosol"/>
    <property type="evidence" value="ECO:0007669"/>
    <property type="project" value="TreeGrafter"/>
</dbReference>
<dbReference type="Proteomes" id="UP000531813">
    <property type="component" value="Unassembled WGS sequence"/>
</dbReference>
<dbReference type="Proteomes" id="UP000543252">
    <property type="component" value="Unassembled WGS sequence"/>
</dbReference>
<evidence type="ECO:0000313" key="15">
    <source>
        <dbReference type="Proteomes" id="UP000531813"/>
    </source>
</evidence>
<comment type="caution">
    <text evidence="14">The sequence shown here is derived from an EMBL/GenBank/DDBJ whole genome shotgun (WGS) entry which is preliminary data.</text>
</comment>
<keyword evidence="5" id="KW-0520">NAD</keyword>
<evidence type="ECO:0000313" key="14">
    <source>
        <dbReference type="EMBL" id="EFH5895651.1"/>
    </source>
</evidence>
<dbReference type="AlphaFoldDB" id="A0A3A6S730"/>
<feature type="binding site" evidence="7">
    <location>
        <position position="451"/>
    </location>
    <ligand>
        <name>(S)-malate</name>
        <dbReference type="ChEBI" id="CHEBI:15589"/>
    </ligand>
</feature>
<dbReference type="InterPro" id="IPR012302">
    <property type="entry name" value="Malic_NAD-bd"/>
</dbReference>
<dbReference type="NCBIfam" id="NF010052">
    <property type="entry name" value="PRK13529.1"/>
    <property type="match status" value="1"/>
</dbReference>
<evidence type="ECO:0000313" key="16">
    <source>
        <dbReference type="Proteomes" id="UP000533284"/>
    </source>
</evidence>
<keyword evidence="4 14" id="KW-0560">Oxidoreductase</keyword>
<feature type="domain" description="Malic enzyme N-terminal" evidence="11">
    <location>
        <begin position="73"/>
        <end position="253"/>
    </location>
</feature>
<feature type="domain" description="Malic enzyme NAD-binding" evidence="10">
    <location>
        <begin position="263"/>
        <end position="516"/>
    </location>
</feature>
<dbReference type="InterPro" id="IPR046346">
    <property type="entry name" value="Aminoacid_DH-like_N_sf"/>
</dbReference>
<evidence type="ECO:0000256" key="6">
    <source>
        <dbReference type="PIRSR" id="PIRSR000106-1"/>
    </source>
</evidence>
<dbReference type="EMBL" id="AASDBN010000077">
    <property type="protein sequence ID" value="EFB1700400.1"/>
    <property type="molecule type" value="Genomic_DNA"/>
</dbReference>
<feature type="binding site" evidence="8">
    <location>
        <position position="239"/>
    </location>
    <ligand>
        <name>a divalent metal cation</name>
        <dbReference type="ChEBI" id="CHEBI:60240"/>
    </ligand>
</feature>
<dbReference type="InterPro" id="IPR015884">
    <property type="entry name" value="Malic_enzyme_CS"/>
</dbReference>
<dbReference type="SUPFAM" id="SSF51735">
    <property type="entry name" value="NAD(P)-binding Rossmann-fold domains"/>
    <property type="match status" value="1"/>
</dbReference>
<dbReference type="Gene3D" id="3.40.50.720">
    <property type="entry name" value="NAD(P)-binding Rossmann-like Domain"/>
    <property type="match status" value="1"/>
</dbReference>
<feature type="binding site" evidence="7">
    <location>
        <position position="407"/>
    </location>
    <ligand>
        <name>(S)-malate</name>
        <dbReference type="ChEBI" id="CHEBI:15589"/>
    </ligand>
</feature>
<dbReference type="PANTHER" id="PTHR23406:SF34">
    <property type="entry name" value="NAD-DEPENDENT MALIC ENZYME, MITOCHONDRIAL"/>
    <property type="match status" value="1"/>
</dbReference>
<dbReference type="InterPro" id="IPR001891">
    <property type="entry name" value="Malic_OxRdtase"/>
</dbReference>
<evidence type="ECO:0000259" key="10">
    <source>
        <dbReference type="SMART" id="SM00919"/>
    </source>
</evidence>
<evidence type="ECO:0000256" key="8">
    <source>
        <dbReference type="PIRSR" id="PIRSR000106-3"/>
    </source>
</evidence>
<dbReference type="GO" id="GO:0051287">
    <property type="term" value="F:NAD binding"/>
    <property type="evidence" value="ECO:0007669"/>
    <property type="project" value="InterPro"/>
</dbReference>
<dbReference type="RefSeq" id="WP_001423959.1">
    <property type="nucleotide sequence ID" value="NZ_BKBZ01000416.1"/>
</dbReference>
<dbReference type="SUPFAM" id="SSF53223">
    <property type="entry name" value="Aminoacid dehydrogenase-like, N-terminal domain"/>
    <property type="match status" value="1"/>
</dbReference>
<evidence type="ECO:0000259" key="11">
    <source>
        <dbReference type="SMART" id="SM01274"/>
    </source>
</evidence>
<dbReference type="Pfam" id="PF03949">
    <property type="entry name" value="Malic_M"/>
    <property type="match status" value="1"/>
</dbReference>
<dbReference type="InterPro" id="IPR037062">
    <property type="entry name" value="Malic_N_dom_sf"/>
</dbReference>
<evidence type="ECO:0000313" key="13">
    <source>
        <dbReference type="EMBL" id="EFB3617907.1"/>
    </source>
</evidence>